<comment type="caution">
    <text evidence="2">The sequence shown here is derived from an EMBL/GenBank/DDBJ whole genome shotgun (WGS) entry which is preliminary data.</text>
</comment>
<evidence type="ECO:0000259" key="1">
    <source>
        <dbReference type="Pfam" id="PF12766"/>
    </source>
</evidence>
<dbReference type="GO" id="GO:0010181">
    <property type="term" value="F:FMN binding"/>
    <property type="evidence" value="ECO:0007669"/>
    <property type="project" value="InterPro"/>
</dbReference>
<dbReference type="Proteomes" id="UP001215598">
    <property type="component" value="Unassembled WGS sequence"/>
</dbReference>
<dbReference type="InterPro" id="IPR012349">
    <property type="entry name" value="Split_barrel_FMN-bd"/>
</dbReference>
<organism evidence="2 3">
    <name type="scientific">Mycena metata</name>
    <dbReference type="NCBI Taxonomy" id="1033252"/>
    <lineage>
        <taxon>Eukaryota</taxon>
        <taxon>Fungi</taxon>
        <taxon>Dikarya</taxon>
        <taxon>Basidiomycota</taxon>
        <taxon>Agaricomycotina</taxon>
        <taxon>Agaricomycetes</taxon>
        <taxon>Agaricomycetidae</taxon>
        <taxon>Agaricales</taxon>
        <taxon>Marasmiineae</taxon>
        <taxon>Mycenaceae</taxon>
        <taxon>Mycena</taxon>
    </lineage>
</organism>
<dbReference type="Pfam" id="PF12766">
    <property type="entry name" value="Pyridox_oxase_2"/>
    <property type="match status" value="1"/>
</dbReference>
<feature type="domain" description="Pyridoxamine 5'-phosphate oxidase Alr4036 family FMN-binding" evidence="1">
    <location>
        <begin position="6"/>
        <end position="90"/>
    </location>
</feature>
<dbReference type="AlphaFoldDB" id="A0AAD7NF12"/>
<accession>A0AAD7NF12</accession>
<protein>
    <recommendedName>
        <fullName evidence="1">Pyridoxamine 5'-phosphate oxidase Alr4036 family FMN-binding domain-containing protein</fullName>
    </recommendedName>
</protein>
<reference evidence="2" key="1">
    <citation type="submission" date="2023-03" db="EMBL/GenBank/DDBJ databases">
        <title>Massive genome expansion in bonnet fungi (Mycena s.s.) driven by repeated elements and novel gene families across ecological guilds.</title>
        <authorList>
            <consortium name="Lawrence Berkeley National Laboratory"/>
            <person name="Harder C.B."/>
            <person name="Miyauchi S."/>
            <person name="Viragh M."/>
            <person name="Kuo A."/>
            <person name="Thoen E."/>
            <person name="Andreopoulos B."/>
            <person name="Lu D."/>
            <person name="Skrede I."/>
            <person name="Drula E."/>
            <person name="Henrissat B."/>
            <person name="Morin E."/>
            <person name="Kohler A."/>
            <person name="Barry K."/>
            <person name="LaButti K."/>
            <person name="Morin E."/>
            <person name="Salamov A."/>
            <person name="Lipzen A."/>
            <person name="Mereny Z."/>
            <person name="Hegedus B."/>
            <person name="Baldrian P."/>
            <person name="Stursova M."/>
            <person name="Weitz H."/>
            <person name="Taylor A."/>
            <person name="Grigoriev I.V."/>
            <person name="Nagy L.G."/>
            <person name="Martin F."/>
            <person name="Kauserud H."/>
        </authorList>
    </citation>
    <scope>NUCLEOTIDE SEQUENCE</scope>
    <source>
        <strain evidence="2">CBHHK182m</strain>
    </source>
</reference>
<evidence type="ECO:0000313" key="3">
    <source>
        <dbReference type="Proteomes" id="UP001215598"/>
    </source>
</evidence>
<proteinExistence type="predicted"/>
<keyword evidence="3" id="KW-1185">Reference proteome</keyword>
<name>A0AAD7NF12_9AGAR</name>
<gene>
    <name evidence="2" type="ORF">B0H16DRAFT_1721318</name>
</gene>
<dbReference type="EMBL" id="JARKIB010000044">
    <property type="protein sequence ID" value="KAJ7757585.1"/>
    <property type="molecule type" value="Genomic_DNA"/>
</dbReference>
<evidence type="ECO:0000313" key="2">
    <source>
        <dbReference type="EMBL" id="KAJ7757585.1"/>
    </source>
</evidence>
<dbReference type="Gene3D" id="2.30.110.10">
    <property type="entry name" value="Electron Transport, Fmn-binding Protein, Chain A"/>
    <property type="match status" value="1"/>
</dbReference>
<dbReference type="InterPro" id="IPR024624">
    <property type="entry name" value="Pyridox_Oxase_Alr4036_FMN-bd"/>
</dbReference>
<sequence>MQMAVPRWKAALEKALAAHPKRLVWLARSSNVQYSSSHSTPVPHVRSCGFVFPTDNPSRPLLLSTTDVRTPKTPQMIANPHVQVVGWINGAAPHRRKGAHRPRTGPRPPQALCAPISALSEGQKYDWEAKRLELFKVLRVNS</sequence>